<dbReference type="AlphaFoldDB" id="A0A1Y1VNX6"/>
<reference evidence="2 3" key="2">
    <citation type="submission" date="2016-08" db="EMBL/GenBank/DDBJ databases">
        <title>Pervasive Adenine N6-methylation of Active Genes in Fungi.</title>
        <authorList>
            <consortium name="DOE Joint Genome Institute"/>
            <person name="Mondo S.J."/>
            <person name="Dannebaum R.O."/>
            <person name="Kuo R.C."/>
            <person name="Labutti K."/>
            <person name="Haridas S."/>
            <person name="Kuo A."/>
            <person name="Salamov A."/>
            <person name="Ahrendt S.R."/>
            <person name="Lipzen A."/>
            <person name="Sullivan W."/>
            <person name="Andreopoulos W.B."/>
            <person name="Clum A."/>
            <person name="Lindquist E."/>
            <person name="Daum C."/>
            <person name="Ramamoorthy G.K."/>
            <person name="Gryganskyi A."/>
            <person name="Culley D."/>
            <person name="Magnuson J.K."/>
            <person name="James T.Y."/>
            <person name="O'Malley M.A."/>
            <person name="Stajich J.E."/>
            <person name="Spatafora J.W."/>
            <person name="Visel A."/>
            <person name="Grigoriev I.V."/>
        </authorList>
    </citation>
    <scope>NUCLEOTIDE SEQUENCE [LARGE SCALE GENOMIC DNA]</scope>
    <source>
        <strain evidence="3">finn</strain>
    </source>
</reference>
<dbReference type="InterPro" id="IPR000210">
    <property type="entry name" value="BTB/POZ_dom"/>
</dbReference>
<dbReference type="CDD" id="cd18186">
    <property type="entry name" value="BTB_POZ_ZBTB_KLHL-like"/>
    <property type="match status" value="1"/>
</dbReference>
<name>A0A1Y1VNX6_9FUNG</name>
<organism evidence="2 3">
    <name type="scientific">Piromyces finnis</name>
    <dbReference type="NCBI Taxonomy" id="1754191"/>
    <lineage>
        <taxon>Eukaryota</taxon>
        <taxon>Fungi</taxon>
        <taxon>Fungi incertae sedis</taxon>
        <taxon>Chytridiomycota</taxon>
        <taxon>Chytridiomycota incertae sedis</taxon>
        <taxon>Neocallimastigomycetes</taxon>
        <taxon>Neocallimastigales</taxon>
        <taxon>Neocallimastigaceae</taxon>
        <taxon>Piromyces</taxon>
    </lineage>
</organism>
<evidence type="ECO:0000313" key="2">
    <source>
        <dbReference type="EMBL" id="ORX61109.1"/>
    </source>
</evidence>
<comment type="caution">
    <text evidence="2">The sequence shown here is derived from an EMBL/GenBank/DDBJ whole genome shotgun (WGS) entry which is preliminary data.</text>
</comment>
<dbReference type="SUPFAM" id="SSF54695">
    <property type="entry name" value="POZ domain"/>
    <property type="match status" value="1"/>
</dbReference>
<evidence type="ECO:0000313" key="3">
    <source>
        <dbReference type="Proteomes" id="UP000193719"/>
    </source>
</evidence>
<dbReference type="Pfam" id="PF00651">
    <property type="entry name" value="BTB"/>
    <property type="match status" value="1"/>
</dbReference>
<proteinExistence type="predicted"/>
<keyword evidence="3" id="KW-1185">Reference proteome</keyword>
<evidence type="ECO:0000259" key="1">
    <source>
        <dbReference type="PROSITE" id="PS50097"/>
    </source>
</evidence>
<dbReference type="Gene3D" id="3.30.710.10">
    <property type="entry name" value="Potassium Channel Kv1.1, Chain A"/>
    <property type="match status" value="1"/>
</dbReference>
<feature type="domain" description="BTB" evidence="1">
    <location>
        <begin position="110"/>
        <end position="179"/>
    </location>
</feature>
<dbReference type="PROSITE" id="PS50097">
    <property type="entry name" value="BTB"/>
    <property type="match status" value="1"/>
</dbReference>
<dbReference type="Proteomes" id="UP000193719">
    <property type="component" value="Unassembled WGS sequence"/>
</dbReference>
<dbReference type="OrthoDB" id="10250130at2759"/>
<dbReference type="EMBL" id="MCFH01000001">
    <property type="protein sequence ID" value="ORX61109.1"/>
    <property type="molecule type" value="Genomic_DNA"/>
</dbReference>
<reference evidence="2 3" key="1">
    <citation type="submission" date="2016-08" db="EMBL/GenBank/DDBJ databases">
        <title>Genomes of anaerobic fungi encode conserved fungal cellulosomes for biomass hydrolysis.</title>
        <authorList>
            <consortium name="DOE Joint Genome Institute"/>
            <person name="Haitjema C.H."/>
            <person name="Gilmore S.P."/>
            <person name="Henske J.K."/>
            <person name="Solomon K.V."/>
            <person name="De Groot R."/>
            <person name="Kuo A."/>
            <person name="Mondo S.J."/>
            <person name="Salamov A.A."/>
            <person name="Labutti K."/>
            <person name="Zhao Z."/>
            <person name="Chiniquy J."/>
            <person name="Barry K."/>
            <person name="Brewer H.M."/>
            <person name="Purvine S.O."/>
            <person name="Wright A.T."/>
            <person name="Boxma B."/>
            <person name="Van Alen T."/>
            <person name="Hackstein J.H."/>
            <person name="Baker S.E."/>
            <person name="Grigoriev I.V."/>
            <person name="O'Malley M.A."/>
        </authorList>
    </citation>
    <scope>NUCLEOTIDE SEQUENCE [LARGE SCALE GENOMIC DNA]</scope>
    <source>
        <strain evidence="3">finn</strain>
    </source>
</reference>
<accession>A0A1Y1VNX6</accession>
<protein>
    <recommendedName>
        <fullName evidence="1">BTB domain-containing protein</fullName>
    </recommendedName>
</protein>
<dbReference type="InterPro" id="IPR011333">
    <property type="entry name" value="SKP1/BTB/POZ_sf"/>
</dbReference>
<sequence>MCNTPVDTYVHLPSPPLSPFRSCENGLIESFICNDMGIQYKDLKMMENVINSPIEYANTFVEPKQDELRTKFMNMKEEGVQVNGELVPYSYFVQKLHSLGNNVINKQTKDAVPLRVYESGKETFQDFWVHPIFLSLQSFQFYKLFEEIKKNNEQGIIEIEVPSLNAFPIVLYWIYTGNMTKLLEVAKINNSLCKGIIVTIQYLELDMSEIY</sequence>
<gene>
    <name evidence="2" type="ORF">BCR36DRAFT_579166</name>
</gene>